<keyword evidence="2" id="KW-0521">NADP</keyword>
<dbReference type="CDD" id="cd05233">
    <property type="entry name" value="SDR_c"/>
    <property type="match status" value="1"/>
</dbReference>
<dbReference type="PANTHER" id="PTHR43477">
    <property type="entry name" value="DIHYDROANTICAPSIN 7-DEHYDROGENASE"/>
    <property type="match status" value="1"/>
</dbReference>
<evidence type="ECO:0000256" key="3">
    <source>
        <dbReference type="ARBA" id="ARBA00023002"/>
    </source>
</evidence>
<dbReference type="Gene3D" id="3.40.50.720">
    <property type="entry name" value="NAD(P)-binding Rossmann-like Domain"/>
    <property type="match status" value="1"/>
</dbReference>
<keyword evidence="3" id="KW-0560">Oxidoreductase</keyword>
<proteinExistence type="inferred from homology"/>
<dbReference type="InterPro" id="IPR057571">
    <property type="entry name" value="SDR_PhqE-like"/>
</dbReference>
<dbReference type="InterPro" id="IPR036291">
    <property type="entry name" value="NAD(P)-bd_dom_sf"/>
</dbReference>
<dbReference type="Proteomes" id="UP001201980">
    <property type="component" value="Unassembled WGS sequence"/>
</dbReference>
<keyword evidence="5" id="KW-1185">Reference proteome</keyword>
<gene>
    <name evidence="4" type="ORF">MKZ38_000827</name>
</gene>
<dbReference type="InterPro" id="IPR002347">
    <property type="entry name" value="SDR_fam"/>
</dbReference>
<dbReference type="GO" id="GO:0016491">
    <property type="term" value="F:oxidoreductase activity"/>
    <property type="evidence" value="ECO:0007669"/>
    <property type="project" value="UniProtKB-KW"/>
</dbReference>
<reference evidence="4" key="1">
    <citation type="submission" date="2022-07" db="EMBL/GenBank/DDBJ databases">
        <title>Draft genome sequence of Zalerion maritima ATCC 34329, a (micro)plastics degrading marine fungus.</title>
        <authorList>
            <person name="Paco A."/>
            <person name="Goncalves M.F.M."/>
            <person name="Rocha-Santos T.A.P."/>
            <person name="Alves A."/>
        </authorList>
    </citation>
    <scope>NUCLEOTIDE SEQUENCE</scope>
    <source>
        <strain evidence="4">ATCC 34329</strain>
    </source>
</reference>
<sequence length="283" mass="29750">MFSSALISAILQNFAIRAVIYRKSRIMSTLTGTHVIVIGGTAGIGLAVALQAVASGARVTVASSSPARIESAVKTIQTSSPSTSKDMIHGEQLDLSDPETYKEKLDKLFSSAAAKQQVTHVVYTAGDRIPITPIESLTLDDIQVAIKMRMIAPMLVVQTAVKYLPRSPASSIILTNGAAAEKAPPGGWSPTAFLAGGLKSLAKALAVELKPIRINVVQPGVVDTGLWDFMGEAKGPAMGQMAQASLTGRVGKPEDVARAYMWLMTDSFVTGTTAQSDGGYFLV</sequence>
<dbReference type="EMBL" id="JAKWBI020000119">
    <property type="protein sequence ID" value="KAJ2902225.1"/>
    <property type="molecule type" value="Genomic_DNA"/>
</dbReference>
<dbReference type="AlphaFoldDB" id="A0AAD5RR02"/>
<evidence type="ECO:0000313" key="5">
    <source>
        <dbReference type="Proteomes" id="UP001201980"/>
    </source>
</evidence>
<dbReference type="InterPro" id="IPR051122">
    <property type="entry name" value="SDR_DHRS6-like"/>
</dbReference>
<name>A0AAD5RR02_9PEZI</name>
<evidence type="ECO:0000256" key="2">
    <source>
        <dbReference type="ARBA" id="ARBA00022857"/>
    </source>
</evidence>
<evidence type="ECO:0000313" key="4">
    <source>
        <dbReference type="EMBL" id="KAJ2902225.1"/>
    </source>
</evidence>
<dbReference type="PRINTS" id="PR00081">
    <property type="entry name" value="GDHRDH"/>
</dbReference>
<dbReference type="SUPFAM" id="SSF51735">
    <property type="entry name" value="NAD(P)-binding Rossmann-fold domains"/>
    <property type="match status" value="1"/>
</dbReference>
<organism evidence="4 5">
    <name type="scientific">Zalerion maritima</name>
    <dbReference type="NCBI Taxonomy" id="339359"/>
    <lineage>
        <taxon>Eukaryota</taxon>
        <taxon>Fungi</taxon>
        <taxon>Dikarya</taxon>
        <taxon>Ascomycota</taxon>
        <taxon>Pezizomycotina</taxon>
        <taxon>Sordariomycetes</taxon>
        <taxon>Lulworthiomycetidae</taxon>
        <taxon>Lulworthiales</taxon>
        <taxon>Lulworthiaceae</taxon>
        <taxon>Zalerion</taxon>
    </lineage>
</organism>
<dbReference type="PANTHER" id="PTHR43477:SF1">
    <property type="entry name" value="DIHYDROANTICAPSIN 7-DEHYDROGENASE"/>
    <property type="match status" value="1"/>
</dbReference>
<comment type="similarity">
    <text evidence="1">Belongs to the short-chain dehydrogenases/reductases (SDR) family.</text>
</comment>
<comment type="caution">
    <text evidence="4">The sequence shown here is derived from an EMBL/GenBank/DDBJ whole genome shotgun (WGS) entry which is preliminary data.</text>
</comment>
<accession>A0AAD5RR02</accession>
<evidence type="ECO:0000256" key="1">
    <source>
        <dbReference type="ARBA" id="ARBA00006484"/>
    </source>
</evidence>
<dbReference type="Pfam" id="PF23441">
    <property type="entry name" value="SDR"/>
    <property type="match status" value="1"/>
</dbReference>
<protein>
    <submittedName>
        <fullName evidence="4">Uncharacterized protein</fullName>
    </submittedName>
</protein>